<name>A0A4V2SRH9_9PSEU</name>
<dbReference type="RefSeq" id="WP_132880801.1">
    <property type="nucleotide sequence ID" value="NZ_SLXQ01000023.1"/>
</dbReference>
<reference evidence="1 2" key="1">
    <citation type="submission" date="2019-03" db="EMBL/GenBank/DDBJ databases">
        <title>Genomic Encyclopedia of Type Strains, Phase IV (KMG-IV): sequencing the most valuable type-strain genomes for metagenomic binning, comparative biology and taxonomic classification.</title>
        <authorList>
            <person name="Goeker M."/>
        </authorList>
    </citation>
    <scope>NUCLEOTIDE SEQUENCE [LARGE SCALE GENOMIC DNA]</scope>
    <source>
        <strain evidence="1 2">DSM 45765</strain>
    </source>
</reference>
<dbReference type="AlphaFoldDB" id="A0A4V2SRH9"/>
<protein>
    <submittedName>
        <fullName evidence="1">Uncharacterized protein</fullName>
    </submittedName>
</protein>
<sequence>MSAALVLGSTALDGHLKSVYLAETAIAQVLNEWIGATSHSASLDETVQAVDLWTYPAVRRYT</sequence>
<gene>
    <name evidence="1" type="ORF">EV191_1235</name>
</gene>
<evidence type="ECO:0000313" key="1">
    <source>
        <dbReference type="EMBL" id="TCP42606.1"/>
    </source>
</evidence>
<dbReference type="Proteomes" id="UP000294911">
    <property type="component" value="Unassembled WGS sequence"/>
</dbReference>
<comment type="caution">
    <text evidence="1">The sequence shown here is derived from an EMBL/GenBank/DDBJ whole genome shotgun (WGS) entry which is preliminary data.</text>
</comment>
<keyword evidence="2" id="KW-1185">Reference proteome</keyword>
<dbReference type="EMBL" id="SLXQ01000023">
    <property type="protein sequence ID" value="TCP42606.1"/>
    <property type="molecule type" value="Genomic_DNA"/>
</dbReference>
<proteinExistence type="predicted"/>
<dbReference type="OrthoDB" id="3372479at2"/>
<organism evidence="1 2">
    <name type="scientific">Tamaricihabitans halophyticus</name>
    <dbReference type="NCBI Taxonomy" id="1262583"/>
    <lineage>
        <taxon>Bacteria</taxon>
        <taxon>Bacillati</taxon>
        <taxon>Actinomycetota</taxon>
        <taxon>Actinomycetes</taxon>
        <taxon>Pseudonocardiales</taxon>
        <taxon>Pseudonocardiaceae</taxon>
        <taxon>Tamaricihabitans</taxon>
    </lineage>
</organism>
<evidence type="ECO:0000313" key="2">
    <source>
        <dbReference type="Proteomes" id="UP000294911"/>
    </source>
</evidence>
<accession>A0A4V2SRH9</accession>